<keyword evidence="5 8" id="KW-0863">Zinc-finger</keyword>
<dbReference type="EMBL" id="JACEIK010000068">
    <property type="protein sequence ID" value="MCD7448594.1"/>
    <property type="molecule type" value="Genomic_DNA"/>
</dbReference>
<dbReference type="PANTHER" id="PTHR22937:SF175">
    <property type="entry name" value="RING-TYPE E3 UBIQUITIN TRANSFERASE"/>
    <property type="match status" value="1"/>
</dbReference>
<dbReference type="InterPro" id="IPR013083">
    <property type="entry name" value="Znf_RING/FYVE/PHD"/>
</dbReference>
<evidence type="ECO:0000313" key="10">
    <source>
        <dbReference type="EMBL" id="MCD7448594.1"/>
    </source>
</evidence>
<name>A0ABS8RP54_DATST</name>
<dbReference type="InterPro" id="IPR001841">
    <property type="entry name" value="Znf_RING"/>
</dbReference>
<organism evidence="10 11">
    <name type="scientific">Datura stramonium</name>
    <name type="common">Jimsonweed</name>
    <name type="synonym">Common thornapple</name>
    <dbReference type="NCBI Taxonomy" id="4076"/>
    <lineage>
        <taxon>Eukaryota</taxon>
        <taxon>Viridiplantae</taxon>
        <taxon>Streptophyta</taxon>
        <taxon>Embryophyta</taxon>
        <taxon>Tracheophyta</taxon>
        <taxon>Spermatophyta</taxon>
        <taxon>Magnoliopsida</taxon>
        <taxon>eudicotyledons</taxon>
        <taxon>Gunneridae</taxon>
        <taxon>Pentapetalae</taxon>
        <taxon>asterids</taxon>
        <taxon>lamiids</taxon>
        <taxon>Solanales</taxon>
        <taxon>Solanaceae</taxon>
        <taxon>Solanoideae</taxon>
        <taxon>Datureae</taxon>
        <taxon>Datura</taxon>
    </lineage>
</organism>
<feature type="domain" description="RING-type" evidence="9">
    <location>
        <begin position="71"/>
        <end position="112"/>
    </location>
</feature>
<dbReference type="PROSITE" id="PS50089">
    <property type="entry name" value="ZF_RING_2"/>
    <property type="match status" value="1"/>
</dbReference>
<proteinExistence type="predicted"/>
<evidence type="ECO:0000256" key="6">
    <source>
        <dbReference type="ARBA" id="ARBA00022786"/>
    </source>
</evidence>
<gene>
    <name evidence="10" type="ORF">HAX54_044541</name>
</gene>
<keyword evidence="3" id="KW-0808">Transferase</keyword>
<evidence type="ECO:0000256" key="4">
    <source>
        <dbReference type="ARBA" id="ARBA00022723"/>
    </source>
</evidence>
<keyword evidence="7" id="KW-0862">Zinc</keyword>
<keyword evidence="4" id="KW-0479">Metal-binding</keyword>
<evidence type="ECO:0000256" key="7">
    <source>
        <dbReference type="ARBA" id="ARBA00022833"/>
    </source>
</evidence>
<dbReference type="Proteomes" id="UP000823775">
    <property type="component" value="Unassembled WGS sequence"/>
</dbReference>
<evidence type="ECO:0000313" key="11">
    <source>
        <dbReference type="Proteomes" id="UP000823775"/>
    </source>
</evidence>
<keyword evidence="6" id="KW-0833">Ubl conjugation pathway</keyword>
<dbReference type="SUPFAM" id="SSF57850">
    <property type="entry name" value="RING/U-box"/>
    <property type="match status" value="1"/>
</dbReference>
<dbReference type="Pfam" id="PF13639">
    <property type="entry name" value="zf-RING_2"/>
    <property type="match status" value="1"/>
</dbReference>
<dbReference type="InterPro" id="IPR045191">
    <property type="entry name" value="MBR1/2-like"/>
</dbReference>
<comment type="caution">
    <text evidence="10">The sequence shown here is derived from an EMBL/GenBank/DDBJ whole genome shotgun (WGS) entry which is preliminary data.</text>
</comment>
<dbReference type="SMART" id="SM00184">
    <property type="entry name" value="RING"/>
    <property type="match status" value="1"/>
</dbReference>
<accession>A0ABS8RP54</accession>
<evidence type="ECO:0000256" key="5">
    <source>
        <dbReference type="ARBA" id="ARBA00022771"/>
    </source>
</evidence>
<sequence>MASTGEHSNRIHITNLRDRDSLYRLLFLHHRSSQNPENEENAILEYFKVRTHQVAASKDGVNNSKEAEEICVICHTEFKHEETIGTLGCGHEYHTSCIKQWLLRKKNCPMCRASVLPFTSTKTTI</sequence>
<dbReference type="PANTHER" id="PTHR22937">
    <property type="entry name" value="E3 UBIQUITIN-PROTEIN LIGASE RNF165"/>
    <property type="match status" value="1"/>
</dbReference>
<evidence type="ECO:0000256" key="8">
    <source>
        <dbReference type="PROSITE-ProRule" id="PRU00175"/>
    </source>
</evidence>
<reference evidence="10 11" key="1">
    <citation type="journal article" date="2021" name="BMC Genomics">
        <title>Datura genome reveals duplications of psychoactive alkaloid biosynthetic genes and high mutation rate following tissue culture.</title>
        <authorList>
            <person name="Rajewski A."/>
            <person name="Carter-House D."/>
            <person name="Stajich J."/>
            <person name="Litt A."/>
        </authorList>
    </citation>
    <scope>NUCLEOTIDE SEQUENCE [LARGE SCALE GENOMIC DNA]</scope>
    <source>
        <strain evidence="10">AR-01</strain>
    </source>
</reference>
<comment type="catalytic activity">
    <reaction evidence="1">
        <text>S-ubiquitinyl-[E2 ubiquitin-conjugating enzyme]-L-cysteine + [acceptor protein]-L-lysine = [E2 ubiquitin-conjugating enzyme]-L-cysteine + N(6)-ubiquitinyl-[acceptor protein]-L-lysine.</text>
        <dbReference type="EC" id="2.3.2.27"/>
    </reaction>
</comment>
<dbReference type="EC" id="2.3.2.27" evidence="2"/>
<protein>
    <recommendedName>
        <fullName evidence="2">RING-type E3 ubiquitin transferase</fullName>
        <ecNumber evidence="2">2.3.2.27</ecNumber>
    </recommendedName>
</protein>
<evidence type="ECO:0000256" key="3">
    <source>
        <dbReference type="ARBA" id="ARBA00022679"/>
    </source>
</evidence>
<evidence type="ECO:0000256" key="2">
    <source>
        <dbReference type="ARBA" id="ARBA00012483"/>
    </source>
</evidence>
<keyword evidence="11" id="KW-1185">Reference proteome</keyword>
<evidence type="ECO:0000259" key="9">
    <source>
        <dbReference type="PROSITE" id="PS50089"/>
    </source>
</evidence>
<evidence type="ECO:0000256" key="1">
    <source>
        <dbReference type="ARBA" id="ARBA00000900"/>
    </source>
</evidence>
<dbReference type="Gene3D" id="3.30.40.10">
    <property type="entry name" value="Zinc/RING finger domain, C3HC4 (zinc finger)"/>
    <property type="match status" value="1"/>
</dbReference>